<evidence type="ECO:0000256" key="1">
    <source>
        <dbReference type="ARBA" id="ARBA00004635"/>
    </source>
</evidence>
<feature type="domain" description="Spore germination GerAC-like C-terminal" evidence="9">
    <location>
        <begin position="251"/>
        <end position="414"/>
    </location>
</feature>
<keyword evidence="5 8" id="KW-0472">Membrane</keyword>
<evidence type="ECO:0000256" key="4">
    <source>
        <dbReference type="ARBA" id="ARBA00022729"/>
    </source>
</evidence>
<gene>
    <name evidence="11" type="ORF">EDM56_15305</name>
</gene>
<dbReference type="AlphaFoldDB" id="A0A3M8DHW6"/>
<keyword evidence="6" id="KW-0564">Palmitate</keyword>
<protein>
    <submittedName>
        <fullName evidence="11">Ger(X)C family spore germination protein</fullName>
    </submittedName>
</protein>
<evidence type="ECO:0000259" key="10">
    <source>
        <dbReference type="Pfam" id="PF25198"/>
    </source>
</evidence>
<dbReference type="Gene3D" id="3.30.300.210">
    <property type="entry name" value="Nutrient germinant receptor protein C, domain 3"/>
    <property type="match status" value="1"/>
</dbReference>
<reference evidence="11 12" key="1">
    <citation type="submission" date="2018-10" db="EMBL/GenBank/DDBJ databases">
        <title>Phylogenomics of Brevibacillus.</title>
        <authorList>
            <person name="Dunlap C."/>
        </authorList>
    </citation>
    <scope>NUCLEOTIDE SEQUENCE [LARGE SCALE GENOMIC DNA]</scope>
    <source>
        <strain evidence="11 12">JCM 15716</strain>
    </source>
</reference>
<comment type="caution">
    <text evidence="11">The sequence shown here is derived from an EMBL/GenBank/DDBJ whole genome shotgun (WGS) entry which is preliminary data.</text>
</comment>
<dbReference type="Pfam" id="PF05504">
    <property type="entry name" value="Spore_GerAC"/>
    <property type="match status" value="1"/>
</dbReference>
<keyword evidence="4" id="KW-0732">Signal</keyword>
<evidence type="ECO:0000256" key="2">
    <source>
        <dbReference type="ARBA" id="ARBA00007886"/>
    </source>
</evidence>
<dbReference type="GO" id="GO:0009847">
    <property type="term" value="P:spore germination"/>
    <property type="evidence" value="ECO:0007669"/>
    <property type="project" value="InterPro"/>
</dbReference>
<comment type="subcellular location">
    <subcellularLocation>
        <location evidence="1">Membrane</location>
        <topology evidence="1">Lipid-anchor</topology>
    </subcellularLocation>
</comment>
<keyword evidence="7" id="KW-0449">Lipoprotein</keyword>
<sequence length="432" mass="48307">MVADAFKTFSLRKRPQTATAKRAPLGSYARGESGLKTIQKLLFLTVVTLPLFLLAGCWSSIELNDRSFARMMLIDKAKEGIELTLAFPLPNRLIPGQSGGTGEQTGKPYTFISKKGRDIGEAYRKIQADLSRSITFGQTSVIVLGNGLAKEGMMQVFDFLQREPRIHINASIYLTPGKAQELMVVPSIFERFPVDILVDYSKAHVTLNTTVKDCLVAFYHGGDIILPSLTFETKTLPTEMENPQKWMGTGGAGIFRQGKLVASLSTYEMRGAMWVMGQMRNAEVSVKSSTDGKYVDYMVNQTRTKITPSISGDQVMIKIKVEADASLITSDSDVDLLDPAQQHKLEQGISDLVEKRMAKAVERAKATGADVFRFGEYIDWYEPRQWRRIAPQWRDLYRKVTVSYDAHVTIKRLGTVKEPLRIQNSNSSEANR</sequence>
<evidence type="ECO:0000256" key="5">
    <source>
        <dbReference type="ARBA" id="ARBA00023136"/>
    </source>
</evidence>
<feature type="domain" description="Spore germination protein N-terminal" evidence="10">
    <location>
        <begin position="60"/>
        <end position="230"/>
    </location>
</feature>
<dbReference type="InterPro" id="IPR057336">
    <property type="entry name" value="GerAC_N"/>
</dbReference>
<dbReference type="InterPro" id="IPR046953">
    <property type="entry name" value="Spore_GerAC-like_C"/>
</dbReference>
<evidence type="ECO:0000256" key="3">
    <source>
        <dbReference type="ARBA" id="ARBA00022544"/>
    </source>
</evidence>
<dbReference type="Proteomes" id="UP000271031">
    <property type="component" value="Unassembled WGS sequence"/>
</dbReference>
<evidence type="ECO:0000313" key="12">
    <source>
        <dbReference type="Proteomes" id="UP000271031"/>
    </source>
</evidence>
<comment type="similarity">
    <text evidence="2">Belongs to the GerABKC lipoprotein family.</text>
</comment>
<accession>A0A3M8DHW6</accession>
<organism evidence="11 12">
    <name type="scientific">Brevibacillus fluminis</name>
    <dbReference type="NCBI Taxonomy" id="511487"/>
    <lineage>
        <taxon>Bacteria</taxon>
        <taxon>Bacillati</taxon>
        <taxon>Bacillota</taxon>
        <taxon>Bacilli</taxon>
        <taxon>Bacillales</taxon>
        <taxon>Paenibacillaceae</taxon>
        <taxon>Brevibacillus</taxon>
    </lineage>
</organism>
<evidence type="ECO:0000256" key="8">
    <source>
        <dbReference type="SAM" id="Phobius"/>
    </source>
</evidence>
<dbReference type="InterPro" id="IPR008844">
    <property type="entry name" value="Spore_GerAC-like"/>
</dbReference>
<name>A0A3M8DHW6_9BACL</name>
<feature type="transmembrane region" description="Helical" evidence="8">
    <location>
        <begin position="41"/>
        <end position="61"/>
    </location>
</feature>
<evidence type="ECO:0000313" key="11">
    <source>
        <dbReference type="EMBL" id="RNB87061.1"/>
    </source>
</evidence>
<evidence type="ECO:0000256" key="7">
    <source>
        <dbReference type="ARBA" id="ARBA00023288"/>
    </source>
</evidence>
<dbReference type="Pfam" id="PF25198">
    <property type="entry name" value="Spore_GerAC_N"/>
    <property type="match status" value="1"/>
</dbReference>
<dbReference type="InterPro" id="IPR038501">
    <property type="entry name" value="Spore_GerAC_C_sf"/>
</dbReference>
<dbReference type="EMBL" id="RHHQ01000012">
    <property type="protein sequence ID" value="RNB87061.1"/>
    <property type="molecule type" value="Genomic_DNA"/>
</dbReference>
<dbReference type="NCBIfam" id="TIGR02887">
    <property type="entry name" value="spore_ger_x_C"/>
    <property type="match status" value="1"/>
</dbReference>
<evidence type="ECO:0000256" key="6">
    <source>
        <dbReference type="ARBA" id="ARBA00023139"/>
    </source>
</evidence>
<dbReference type="OrthoDB" id="9816067at2"/>
<dbReference type="PANTHER" id="PTHR35789:SF1">
    <property type="entry name" value="SPORE GERMINATION PROTEIN B3"/>
    <property type="match status" value="1"/>
</dbReference>
<proteinExistence type="inferred from homology"/>
<keyword evidence="12" id="KW-1185">Reference proteome</keyword>
<dbReference type="GO" id="GO:0016020">
    <property type="term" value="C:membrane"/>
    <property type="evidence" value="ECO:0007669"/>
    <property type="project" value="UniProtKB-SubCell"/>
</dbReference>
<keyword evidence="8" id="KW-1133">Transmembrane helix</keyword>
<dbReference type="PANTHER" id="PTHR35789">
    <property type="entry name" value="SPORE GERMINATION PROTEIN B3"/>
    <property type="match status" value="1"/>
</dbReference>
<keyword evidence="8" id="KW-0812">Transmembrane</keyword>
<keyword evidence="3" id="KW-0309">Germination</keyword>
<evidence type="ECO:0000259" key="9">
    <source>
        <dbReference type="Pfam" id="PF05504"/>
    </source>
</evidence>